<evidence type="ECO:0000256" key="3">
    <source>
        <dbReference type="PROSITE-ProRule" id="PRU00339"/>
    </source>
</evidence>
<dbReference type="EMBL" id="BTSX01000005">
    <property type="protein sequence ID" value="GMT00555.1"/>
    <property type="molecule type" value="Genomic_DNA"/>
</dbReference>
<keyword evidence="1" id="KW-0677">Repeat</keyword>
<dbReference type="PROSITE" id="PS50005">
    <property type="entry name" value="TPR"/>
    <property type="match status" value="1"/>
</dbReference>
<dbReference type="InterPro" id="IPR039226">
    <property type="entry name" value="Ski3/TTC37"/>
</dbReference>
<evidence type="ECO:0008006" key="6">
    <source>
        <dbReference type="Google" id="ProtNLM"/>
    </source>
</evidence>
<protein>
    <recommendedName>
        <fullName evidence="6">Tetratricopeptide repeat-containing protein</fullName>
    </recommendedName>
</protein>
<reference evidence="4" key="1">
    <citation type="submission" date="2023-10" db="EMBL/GenBank/DDBJ databases">
        <title>Genome assembly of Pristionchus species.</title>
        <authorList>
            <person name="Yoshida K."/>
            <person name="Sommer R.J."/>
        </authorList>
    </citation>
    <scope>NUCLEOTIDE SEQUENCE</scope>
    <source>
        <strain evidence="4">RS0144</strain>
    </source>
</reference>
<dbReference type="PANTHER" id="PTHR15704:SF7">
    <property type="entry name" value="SUPERKILLER COMPLEX PROTEIN 3"/>
    <property type="match status" value="1"/>
</dbReference>
<dbReference type="AlphaFoldDB" id="A0AAV5U2V5"/>
<dbReference type="PANTHER" id="PTHR15704">
    <property type="entry name" value="SUPERKILLER 3 PROTEIN-RELATED"/>
    <property type="match status" value="1"/>
</dbReference>
<dbReference type="SUPFAM" id="SSF48452">
    <property type="entry name" value="TPR-like"/>
    <property type="match status" value="1"/>
</dbReference>
<feature type="repeat" description="TPR" evidence="3">
    <location>
        <begin position="36"/>
        <end position="69"/>
    </location>
</feature>
<keyword evidence="5" id="KW-1185">Reference proteome</keyword>
<evidence type="ECO:0000313" key="4">
    <source>
        <dbReference type="EMBL" id="GMT00555.1"/>
    </source>
</evidence>
<evidence type="ECO:0000256" key="2">
    <source>
        <dbReference type="ARBA" id="ARBA00022803"/>
    </source>
</evidence>
<dbReference type="GO" id="GO:0055087">
    <property type="term" value="C:Ski complex"/>
    <property type="evidence" value="ECO:0007669"/>
    <property type="project" value="InterPro"/>
</dbReference>
<dbReference type="Proteomes" id="UP001432027">
    <property type="component" value="Unassembled WGS sequence"/>
</dbReference>
<dbReference type="GO" id="GO:0006401">
    <property type="term" value="P:RNA catabolic process"/>
    <property type="evidence" value="ECO:0007669"/>
    <property type="project" value="InterPro"/>
</dbReference>
<sequence>MDLKLILKNGKKLLASGQFKEAYVLLKEAIDGEANYLLLCYFALAASNVDKMEEAMEMYGRAVDMDPKSLTAWQGLHKLYSGKKVPVEERALECVDILLKESEDSKKEAFLKDRRRYIMELRKWSCLTKDDLDNERDAIPSILKSIISEEKELSADETNTCSLCFSILGNDLTFETALLKAILMYKSGSYSSWSVCVSDNRVDRANKWIVEKRRLAMAIQYMMDGEIKSEWRELIEDGN</sequence>
<name>A0AAV5U2V5_9BILA</name>
<dbReference type="Gene3D" id="1.25.40.10">
    <property type="entry name" value="Tetratricopeptide repeat domain"/>
    <property type="match status" value="1"/>
</dbReference>
<dbReference type="InterPro" id="IPR011990">
    <property type="entry name" value="TPR-like_helical_dom_sf"/>
</dbReference>
<comment type="caution">
    <text evidence="4">The sequence shown here is derived from an EMBL/GenBank/DDBJ whole genome shotgun (WGS) entry which is preliminary data.</text>
</comment>
<accession>A0AAV5U2V5</accession>
<evidence type="ECO:0000313" key="5">
    <source>
        <dbReference type="Proteomes" id="UP001432027"/>
    </source>
</evidence>
<evidence type="ECO:0000256" key="1">
    <source>
        <dbReference type="ARBA" id="ARBA00022737"/>
    </source>
</evidence>
<feature type="non-terminal residue" evidence="4">
    <location>
        <position position="239"/>
    </location>
</feature>
<keyword evidence="2 3" id="KW-0802">TPR repeat</keyword>
<proteinExistence type="predicted"/>
<gene>
    <name evidence="4" type="ORF">PENTCL1PPCAC_22729</name>
</gene>
<organism evidence="4 5">
    <name type="scientific">Pristionchus entomophagus</name>
    <dbReference type="NCBI Taxonomy" id="358040"/>
    <lineage>
        <taxon>Eukaryota</taxon>
        <taxon>Metazoa</taxon>
        <taxon>Ecdysozoa</taxon>
        <taxon>Nematoda</taxon>
        <taxon>Chromadorea</taxon>
        <taxon>Rhabditida</taxon>
        <taxon>Rhabditina</taxon>
        <taxon>Diplogasteromorpha</taxon>
        <taxon>Diplogasteroidea</taxon>
        <taxon>Neodiplogasteridae</taxon>
        <taxon>Pristionchus</taxon>
    </lineage>
</organism>
<dbReference type="InterPro" id="IPR019734">
    <property type="entry name" value="TPR_rpt"/>
</dbReference>